<name>A0A1H6FE22_9GAMM</name>
<dbReference type="Gene3D" id="2.40.10.220">
    <property type="entry name" value="predicted glycosyltransferase like domains"/>
    <property type="match status" value="1"/>
</dbReference>
<dbReference type="AlphaFoldDB" id="A0A1H6FE22"/>
<evidence type="ECO:0000313" key="2">
    <source>
        <dbReference type="EMBL" id="SEH07589.1"/>
    </source>
</evidence>
<dbReference type="OrthoDB" id="5625505at2"/>
<accession>A0A1H6FE22</accession>
<protein>
    <recommendedName>
        <fullName evidence="1">PilZ domain-containing protein</fullName>
    </recommendedName>
</protein>
<evidence type="ECO:0000259" key="1">
    <source>
        <dbReference type="Pfam" id="PF07238"/>
    </source>
</evidence>
<evidence type="ECO:0000313" key="3">
    <source>
        <dbReference type="Proteomes" id="UP000236724"/>
    </source>
</evidence>
<dbReference type="RefSeq" id="WP_103921227.1">
    <property type="nucleotide sequence ID" value="NZ_FMSV02000537.1"/>
</dbReference>
<dbReference type="EMBL" id="FMSV02000537">
    <property type="protein sequence ID" value="SEH07589.1"/>
    <property type="molecule type" value="Genomic_DNA"/>
</dbReference>
<dbReference type="Pfam" id="PF07238">
    <property type="entry name" value="PilZ"/>
    <property type="match status" value="1"/>
</dbReference>
<sequence>MEHREQRRKNLFLYLDVFDRETGRLLGHLGDISDEGLMIIADHAMPLNVLRKLRIRLPEDEDFDQDHLDAEVETRWTAPDINPELHCTGCLFIEISNADLERVEKVSQLLSFDG</sequence>
<proteinExistence type="predicted"/>
<dbReference type="Proteomes" id="UP000236724">
    <property type="component" value="Unassembled WGS sequence"/>
</dbReference>
<gene>
    <name evidence="2" type="ORF">MBHS_03465</name>
</gene>
<keyword evidence="3" id="KW-1185">Reference proteome</keyword>
<dbReference type="InterPro" id="IPR009875">
    <property type="entry name" value="PilZ_domain"/>
</dbReference>
<organism evidence="2 3">
    <name type="scientific">Candidatus Venteria ishoeyi</name>
    <dbReference type="NCBI Taxonomy" id="1899563"/>
    <lineage>
        <taxon>Bacteria</taxon>
        <taxon>Pseudomonadati</taxon>
        <taxon>Pseudomonadota</taxon>
        <taxon>Gammaproteobacteria</taxon>
        <taxon>Thiotrichales</taxon>
        <taxon>Thiotrichaceae</taxon>
        <taxon>Venteria</taxon>
    </lineage>
</organism>
<dbReference type="GO" id="GO:0035438">
    <property type="term" value="F:cyclic-di-GMP binding"/>
    <property type="evidence" value="ECO:0007669"/>
    <property type="project" value="InterPro"/>
</dbReference>
<feature type="domain" description="PilZ" evidence="1">
    <location>
        <begin position="18"/>
        <end position="104"/>
    </location>
</feature>
<reference evidence="2 3" key="1">
    <citation type="submission" date="2016-10" db="EMBL/GenBank/DDBJ databases">
        <authorList>
            <person name="de Groot N.N."/>
        </authorList>
    </citation>
    <scope>NUCLEOTIDE SEQUENCE [LARGE SCALE GENOMIC DNA]</scope>
    <source>
        <strain evidence="2">MBHS1</strain>
    </source>
</reference>